<dbReference type="EMBL" id="BCNV01000001">
    <property type="protein sequence ID" value="GAS82411.1"/>
    <property type="molecule type" value="Genomic_DNA"/>
</dbReference>
<name>A0A100VM43_PAEAM</name>
<comment type="caution">
    <text evidence="2">The sequence shown here is derived from an EMBL/GenBank/DDBJ whole genome shotgun (WGS) entry which is preliminary data.</text>
</comment>
<evidence type="ECO:0000313" key="5">
    <source>
        <dbReference type="Proteomes" id="UP000187134"/>
    </source>
</evidence>
<proteinExistence type="predicted"/>
<dbReference type="Proteomes" id="UP000069697">
    <property type="component" value="Unassembled WGS sequence"/>
</dbReference>
<dbReference type="RefSeq" id="WP_062834963.1">
    <property type="nucleotide sequence ID" value="NZ_BCNV01000001.1"/>
</dbReference>
<feature type="signal peptide" evidence="1">
    <location>
        <begin position="1"/>
        <end position="26"/>
    </location>
</feature>
<dbReference type="EMBL" id="MRTJ01000001">
    <property type="protein sequence ID" value="OMF17029.1"/>
    <property type="molecule type" value="Genomic_DNA"/>
</dbReference>
<feature type="chain" id="PRO_5010444658" evidence="1">
    <location>
        <begin position="27"/>
        <end position="188"/>
    </location>
</feature>
<dbReference type="Proteomes" id="UP000187134">
    <property type="component" value="Unassembled WGS sequence"/>
</dbReference>
<dbReference type="AlphaFoldDB" id="A0A100VM43"/>
<sequence>MKKIKQLGIASLSALLLSSFTLPAFASAQVANGTLPVNTGTQIELPTGPINKDARTELELRQVDYNALFRTVGSELGMTTAAGEVGTLGWKTKLAKEVAQELIKKLKNVGSRAWNEQIKVYVDKLPLTAGAKTTLKTYLSYQVLMQALDIMVDFSGTAEDGLSNALQSIGVPGWLSDPAARAIVFFLL</sequence>
<dbReference type="OrthoDB" id="9779761at2"/>
<reference evidence="3 5" key="3">
    <citation type="submission" date="2016-11" db="EMBL/GenBank/DDBJ databases">
        <title>Paenibacillus species isolates.</title>
        <authorList>
            <person name="Beno S.M."/>
        </authorList>
    </citation>
    <scope>NUCLEOTIDE SEQUENCE [LARGE SCALE GENOMIC DNA]</scope>
    <source>
        <strain evidence="3 5">FSL H8-0246</strain>
    </source>
</reference>
<accession>A0A100VM43</accession>
<evidence type="ECO:0000313" key="4">
    <source>
        <dbReference type="Proteomes" id="UP000069697"/>
    </source>
</evidence>
<evidence type="ECO:0000313" key="3">
    <source>
        <dbReference type="EMBL" id="OMF17029.1"/>
    </source>
</evidence>
<gene>
    <name evidence="3" type="ORF">BK131_03375</name>
    <name evidence="2" type="ORF">PAHA3_2485</name>
</gene>
<keyword evidence="1" id="KW-0732">Signal</keyword>
<reference evidence="4" key="2">
    <citation type="submission" date="2016-01" db="EMBL/GenBank/DDBJ databases">
        <title>Draft Genome Sequence of Paenibacillus amylolyticus Heshi-A3 that Was Isolated from Fermented Rice Bran with Aging Salted Mackerel, Which Was Named Heshiko as Traditional Fermented Seafood in Japan.</title>
        <authorList>
            <person name="Akuzawa S."/>
            <person name="Nakagawa J."/>
            <person name="Kanekatsu T."/>
            <person name="Kubota E."/>
            <person name="Ohtake R."/>
            <person name="Suzuki T."/>
            <person name="Kanesaki Y."/>
        </authorList>
    </citation>
    <scope>NUCLEOTIDE SEQUENCE [LARGE SCALE GENOMIC DNA]</scope>
    <source>
        <strain evidence="4">Heshi-A3</strain>
    </source>
</reference>
<protein>
    <submittedName>
        <fullName evidence="2">Uncharacterized protein</fullName>
    </submittedName>
</protein>
<organism evidence="2 4">
    <name type="scientific">Paenibacillus amylolyticus</name>
    <dbReference type="NCBI Taxonomy" id="1451"/>
    <lineage>
        <taxon>Bacteria</taxon>
        <taxon>Bacillati</taxon>
        <taxon>Bacillota</taxon>
        <taxon>Bacilli</taxon>
        <taxon>Bacillales</taxon>
        <taxon>Paenibacillaceae</taxon>
        <taxon>Paenibacillus</taxon>
    </lineage>
</organism>
<evidence type="ECO:0000313" key="2">
    <source>
        <dbReference type="EMBL" id="GAS82411.1"/>
    </source>
</evidence>
<reference evidence="2 4" key="1">
    <citation type="journal article" date="2016" name="Genome Announc.">
        <title>Draft Genome Sequence of Paenibacillus amylolyticus Heshi-A3, Isolated from Fermented Rice Bran in a Japanese Fermented Seafood Dish.</title>
        <authorList>
            <person name="Akuzawa S."/>
            <person name="Nagaoka J."/>
            <person name="Kanekatsu M."/>
            <person name="Kubota E."/>
            <person name="Ohtake R."/>
            <person name="Suzuki T."/>
            <person name="Kanesaki Y."/>
        </authorList>
    </citation>
    <scope>NUCLEOTIDE SEQUENCE [LARGE SCALE GENOMIC DNA]</scope>
    <source>
        <strain evidence="2 4">Heshi-A3</strain>
    </source>
</reference>
<evidence type="ECO:0000256" key="1">
    <source>
        <dbReference type="SAM" id="SignalP"/>
    </source>
</evidence>